<dbReference type="Proteomes" id="UP000018144">
    <property type="component" value="Unassembled WGS sequence"/>
</dbReference>
<name>U4KUI5_PYROM</name>
<dbReference type="AlphaFoldDB" id="U4KUI5"/>
<reference evidence="1 2" key="1">
    <citation type="journal article" date="2013" name="PLoS Genet.">
        <title>The genome and development-dependent transcriptomes of Pyronema confluens: a window into fungal evolution.</title>
        <authorList>
            <person name="Traeger S."/>
            <person name="Altegoer F."/>
            <person name="Freitag M."/>
            <person name="Gabaldon T."/>
            <person name="Kempken F."/>
            <person name="Kumar A."/>
            <person name="Marcet-Houben M."/>
            <person name="Poggeler S."/>
            <person name="Stajich J.E."/>
            <person name="Nowrousian M."/>
        </authorList>
    </citation>
    <scope>NUCLEOTIDE SEQUENCE [LARGE SCALE GENOMIC DNA]</scope>
    <source>
        <strain evidence="2">CBS 100304</strain>
        <tissue evidence="1">Vegetative mycelium</tissue>
    </source>
</reference>
<organism evidence="1 2">
    <name type="scientific">Pyronema omphalodes (strain CBS 100304)</name>
    <name type="common">Pyronema confluens</name>
    <dbReference type="NCBI Taxonomy" id="1076935"/>
    <lineage>
        <taxon>Eukaryota</taxon>
        <taxon>Fungi</taxon>
        <taxon>Dikarya</taxon>
        <taxon>Ascomycota</taxon>
        <taxon>Pezizomycotina</taxon>
        <taxon>Pezizomycetes</taxon>
        <taxon>Pezizales</taxon>
        <taxon>Pyronemataceae</taxon>
        <taxon>Pyronema</taxon>
    </lineage>
</organism>
<gene>
    <name evidence="1" type="ORF">PCON_03381</name>
</gene>
<accession>U4KUI5</accession>
<sequence length="261" mass="29753">MQPKHPFGIPGSPRRSRLPQPADDAIPLLVVSLVAVAQITGQCCAAVHQFVGETTGNPGRIARLPRSNMRNRAFRGSRHHFSSVHYRLARLRSAMPQEPVLRCQTAFRSGLWLLLTVRHPGSLHLQEVWGPRLCKAGWYIYQRGKQRKIRAGLRMVESWKGVIFGNVGVRGLRYTTHDNRHALGTPDEYRFYPFIFFSNQQTHIRDGGELIDVRSCNTLVQHAPDQPPLSFTKSAISLPSIFNTNIHTQPHQTNRKHFLRY</sequence>
<protein>
    <submittedName>
        <fullName evidence="1">Uncharacterized protein</fullName>
    </submittedName>
</protein>
<evidence type="ECO:0000313" key="2">
    <source>
        <dbReference type="Proteomes" id="UP000018144"/>
    </source>
</evidence>
<evidence type="ECO:0000313" key="1">
    <source>
        <dbReference type="EMBL" id="CCX04717.1"/>
    </source>
</evidence>
<dbReference type="EMBL" id="HF935215">
    <property type="protein sequence ID" value="CCX04717.1"/>
    <property type="molecule type" value="Genomic_DNA"/>
</dbReference>
<keyword evidence="2" id="KW-1185">Reference proteome</keyword>
<proteinExistence type="predicted"/>